<dbReference type="PROSITE" id="PS50931">
    <property type="entry name" value="HTH_LYSR"/>
    <property type="match status" value="1"/>
</dbReference>
<comment type="function">
    <text evidence="5">Transcriptional regulator of the ttuABCDE tartrate utilization operon.</text>
</comment>
<dbReference type="PANTHER" id="PTHR30537:SF5">
    <property type="entry name" value="HTH-TYPE TRANSCRIPTIONAL ACTIVATOR TTDR-RELATED"/>
    <property type="match status" value="1"/>
</dbReference>
<feature type="domain" description="HTH lysR-type" evidence="8">
    <location>
        <begin position="30"/>
        <end position="87"/>
    </location>
</feature>
<dbReference type="AlphaFoldDB" id="A0A5B0W0M0"/>
<evidence type="ECO:0000256" key="6">
    <source>
        <dbReference type="ARBA" id="ARBA00067332"/>
    </source>
</evidence>
<keyword evidence="4" id="KW-0804">Transcription</keyword>
<dbReference type="InterPro" id="IPR058163">
    <property type="entry name" value="LysR-type_TF_proteobact-type"/>
</dbReference>
<dbReference type="FunFam" id="1.10.10.10:FF:000001">
    <property type="entry name" value="LysR family transcriptional regulator"/>
    <property type="match status" value="1"/>
</dbReference>
<keyword evidence="3" id="KW-0238">DNA-binding</keyword>
<dbReference type="PANTHER" id="PTHR30537">
    <property type="entry name" value="HTH-TYPE TRANSCRIPTIONAL REGULATOR"/>
    <property type="match status" value="1"/>
</dbReference>
<name>A0A5B0W0M0_RHITR</name>
<evidence type="ECO:0000256" key="1">
    <source>
        <dbReference type="ARBA" id="ARBA00009437"/>
    </source>
</evidence>
<dbReference type="Pfam" id="PF03466">
    <property type="entry name" value="LysR_substrate"/>
    <property type="match status" value="1"/>
</dbReference>
<sequence length="321" mass="35313">MLSEFSTGDYPPKRRLWRLSLAKMEAIGMDKIDGMRTFVAAVESGSFAAASVRLGISGKLVSKYIAKLEADLGMSLLHRTTRSMSLTHDGRIYLEGCRRVLNELDLLDMTLEASSGLKGTLRVAAPLTFGETVVAAAALDFMVTHPDVTVELDLSDEYVNLAEKGFDLAVRIGTLKDSSLMTRKLGEAKLLVVAAPSYIQRHGKPEHPAELSSHICIRDANNPDPNRWPFLVEGKQIHVPVTGPFISNSPPACLVPARAGKGIFICPDVFLTDDFREERLVQLLIPFPSRTIAIQAVQLPSAFRKPKVASFIHVLRKHMKI</sequence>
<evidence type="ECO:0000256" key="5">
    <source>
        <dbReference type="ARBA" id="ARBA00054626"/>
    </source>
</evidence>
<dbReference type="InterPro" id="IPR000847">
    <property type="entry name" value="LysR_HTH_N"/>
</dbReference>
<dbReference type="CDD" id="cd08422">
    <property type="entry name" value="PBP2_CrgA_like"/>
    <property type="match status" value="1"/>
</dbReference>
<protein>
    <recommendedName>
        <fullName evidence="6">HTH-type transcriptional regulator TtuA</fullName>
    </recommendedName>
    <alternativeName>
        <fullName evidence="7">Tartrate utilization transcriptional regulator</fullName>
    </alternativeName>
</protein>
<dbReference type="InterPro" id="IPR036388">
    <property type="entry name" value="WH-like_DNA-bd_sf"/>
</dbReference>
<evidence type="ECO:0000256" key="4">
    <source>
        <dbReference type="ARBA" id="ARBA00023163"/>
    </source>
</evidence>
<evidence type="ECO:0000256" key="3">
    <source>
        <dbReference type="ARBA" id="ARBA00023125"/>
    </source>
</evidence>
<dbReference type="Gene3D" id="1.10.10.10">
    <property type="entry name" value="Winged helix-like DNA-binding domain superfamily/Winged helix DNA-binding domain"/>
    <property type="match status" value="1"/>
</dbReference>
<proteinExistence type="inferred from homology"/>
<dbReference type="GO" id="GO:0003700">
    <property type="term" value="F:DNA-binding transcription factor activity"/>
    <property type="evidence" value="ECO:0007669"/>
    <property type="project" value="InterPro"/>
</dbReference>
<dbReference type="SUPFAM" id="SSF53850">
    <property type="entry name" value="Periplasmic binding protein-like II"/>
    <property type="match status" value="1"/>
</dbReference>
<dbReference type="GO" id="GO:0006351">
    <property type="term" value="P:DNA-templated transcription"/>
    <property type="evidence" value="ECO:0007669"/>
    <property type="project" value="TreeGrafter"/>
</dbReference>
<dbReference type="OrthoDB" id="9786526at2"/>
<dbReference type="SUPFAM" id="SSF46785">
    <property type="entry name" value="Winged helix' DNA-binding domain"/>
    <property type="match status" value="1"/>
</dbReference>
<evidence type="ECO:0000256" key="7">
    <source>
        <dbReference type="ARBA" id="ARBA00083243"/>
    </source>
</evidence>
<dbReference type="InterPro" id="IPR005119">
    <property type="entry name" value="LysR_subst-bd"/>
</dbReference>
<comment type="caution">
    <text evidence="9">The sequence shown here is derived from an EMBL/GenBank/DDBJ whole genome shotgun (WGS) entry which is preliminary data.</text>
</comment>
<dbReference type="Gene3D" id="3.40.190.290">
    <property type="match status" value="1"/>
</dbReference>
<evidence type="ECO:0000256" key="2">
    <source>
        <dbReference type="ARBA" id="ARBA00023015"/>
    </source>
</evidence>
<dbReference type="Proteomes" id="UP000323608">
    <property type="component" value="Unassembled WGS sequence"/>
</dbReference>
<dbReference type="EMBL" id="VNIP01000009">
    <property type="protein sequence ID" value="KAA1179469.1"/>
    <property type="molecule type" value="Genomic_DNA"/>
</dbReference>
<organism evidence="9 10">
    <name type="scientific">Rhizobium tropici</name>
    <dbReference type="NCBI Taxonomy" id="398"/>
    <lineage>
        <taxon>Bacteria</taxon>
        <taxon>Pseudomonadati</taxon>
        <taxon>Pseudomonadota</taxon>
        <taxon>Alphaproteobacteria</taxon>
        <taxon>Hyphomicrobiales</taxon>
        <taxon>Rhizobiaceae</taxon>
        <taxon>Rhizobium/Agrobacterium group</taxon>
        <taxon>Rhizobium</taxon>
    </lineage>
</organism>
<evidence type="ECO:0000313" key="10">
    <source>
        <dbReference type="Proteomes" id="UP000323608"/>
    </source>
</evidence>
<comment type="similarity">
    <text evidence="1">Belongs to the LysR transcriptional regulatory family.</text>
</comment>
<reference evidence="9 10" key="1">
    <citation type="submission" date="2019-07" db="EMBL/GenBank/DDBJ databases">
        <title>The Draft Genome Sequence of Rhizobium tropici SARCC-755 Associated with Superior Nodulation on Pigeonpea (Cajanus cajan (L.) Millsp.).</title>
        <authorList>
            <person name="Bopape F.L."/>
            <person name="Hassen A.I."/>
            <person name="Swanevelder Z.H."/>
            <person name="Gwata E.T."/>
        </authorList>
    </citation>
    <scope>NUCLEOTIDE SEQUENCE [LARGE SCALE GENOMIC DNA]</scope>
    <source>
        <strain evidence="9 10">SARCC-755</strain>
    </source>
</reference>
<dbReference type="Pfam" id="PF00126">
    <property type="entry name" value="HTH_1"/>
    <property type="match status" value="1"/>
</dbReference>
<dbReference type="InterPro" id="IPR036390">
    <property type="entry name" value="WH_DNA-bd_sf"/>
</dbReference>
<dbReference type="GO" id="GO:0043565">
    <property type="term" value="F:sequence-specific DNA binding"/>
    <property type="evidence" value="ECO:0007669"/>
    <property type="project" value="TreeGrafter"/>
</dbReference>
<evidence type="ECO:0000313" key="9">
    <source>
        <dbReference type="EMBL" id="KAA1179469.1"/>
    </source>
</evidence>
<accession>A0A5B0W0M0</accession>
<evidence type="ECO:0000259" key="8">
    <source>
        <dbReference type="PROSITE" id="PS50931"/>
    </source>
</evidence>
<keyword evidence="2" id="KW-0805">Transcription regulation</keyword>
<gene>
    <name evidence="9" type="ORF">FP026_18035</name>
</gene>